<accession>D8SZ17</accession>
<dbReference type="InterPro" id="IPR002182">
    <property type="entry name" value="NB-ARC"/>
</dbReference>
<dbReference type="KEGG" id="smo:SELMODRAFT_427263"/>
<dbReference type="STRING" id="88036.D8SZ17"/>
<dbReference type="SUPFAM" id="SSF52540">
    <property type="entry name" value="P-loop containing nucleoside triphosphate hydrolases"/>
    <property type="match status" value="1"/>
</dbReference>
<dbReference type="InterPro" id="IPR056789">
    <property type="entry name" value="LRR_R13L1-DRL21"/>
</dbReference>
<dbReference type="AlphaFoldDB" id="D8SZ17"/>
<evidence type="ECO:0000259" key="2">
    <source>
        <dbReference type="Pfam" id="PF00931"/>
    </source>
</evidence>
<feature type="domain" description="NB-ARC" evidence="2">
    <location>
        <begin position="110"/>
        <end position="189"/>
    </location>
</feature>
<dbReference type="Gene3D" id="3.40.50.300">
    <property type="entry name" value="P-loop containing nucleotide triphosphate hydrolases"/>
    <property type="match status" value="1"/>
</dbReference>
<dbReference type="Proteomes" id="UP000001514">
    <property type="component" value="Unassembled WGS sequence"/>
</dbReference>
<evidence type="ECO:0000313" key="5">
    <source>
        <dbReference type="Proteomes" id="UP000001514"/>
    </source>
</evidence>
<evidence type="ECO:0000313" key="4">
    <source>
        <dbReference type="EMBL" id="EFJ10324.1"/>
    </source>
</evidence>
<keyword evidence="1" id="KW-0433">Leucine-rich repeat</keyword>
<evidence type="ECO:0000259" key="3">
    <source>
        <dbReference type="Pfam" id="PF25019"/>
    </source>
</evidence>
<dbReference type="GO" id="GO:0043531">
    <property type="term" value="F:ADP binding"/>
    <property type="evidence" value="ECO:0007669"/>
    <property type="project" value="InterPro"/>
</dbReference>
<organism evidence="5">
    <name type="scientific">Selaginella moellendorffii</name>
    <name type="common">Spikemoss</name>
    <dbReference type="NCBI Taxonomy" id="88036"/>
    <lineage>
        <taxon>Eukaryota</taxon>
        <taxon>Viridiplantae</taxon>
        <taxon>Streptophyta</taxon>
        <taxon>Embryophyta</taxon>
        <taxon>Tracheophyta</taxon>
        <taxon>Lycopodiopsida</taxon>
        <taxon>Selaginellales</taxon>
        <taxon>Selaginellaceae</taxon>
        <taxon>Selaginella</taxon>
    </lineage>
</organism>
<dbReference type="Pfam" id="PF00931">
    <property type="entry name" value="NB-ARC"/>
    <property type="match status" value="1"/>
</dbReference>
<dbReference type="PANTHER" id="PTHR36766">
    <property type="entry name" value="PLANT BROAD-SPECTRUM MILDEW RESISTANCE PROTEIN RPW8"/>
    <property type="match status" value="1"/>
</dbReference>
<dbReference type="EMBL" id="GL377654">
    <property type="protein sequence ID" value="EFJ10324.1"/>
    <property type="molecule type" value="Genomic_DNA"/>
</dbReference>
<dbReference type="PRINTS" id="PR00364">
    <property type="entry name" value="DISEASERSIST"/>
</dbReference>
<dbReference type="InParanoid" id="D8SZ17"/>
<evidence type="ECO:0000256" key="1">
    <source>
        <dbReference type="ARBA" id="ARBA00022614"/>
    </source>
</evidence>
<dbReference type="InterPro" id="IPR027417">
    <property type="entry name" value="P-loop_NTPase"/>
</dbReference>
<sequence>MNKYSAAEGSLSSSQLDTLLKALKAKVEEAKPLVLECQSLQNPVLDGLKRLTLATKIDHCSKAIHEHLAAAPRNLVVELLMKKQKEVSSNVVLKEEQHVVPLDDHIFGMEETLERVVSDLLGSPVRSKWVGVHGAGGAGKTLLAKRVCDNNQIKGRFDPVLWLTFGQSFQVEAKQHELAKKIRLAVRSQRIPKPKSCSSQQATQDWDYVLSKLKDRQLLALDEEQQGRIRGTDSRCVAGSCFAHPGTRRPKVLFQGWAVADEGRGGRLHDIGQPKTLETLDLSSNDSLESIPASLGNLANLSYLNLENCLELKSFPVDALLKLTKLIYLNGKGCRGMWTCHRWHHRLFKHQKCLNRTFGRLHLDGMFQALTKLEVLIIDTQLAVDLPTSMGTMAHLKHLKNQGQWGGTCDSFQGLPDILRLEGWELLLSGWDWGRLLKLRTLEVKCFWESDFRVTSTMRIGDYHHLEGLPFLTQEMLPMLTTLHLQGCQNLIGMATISQLASLKLLNISNCFSLKDLSISFLPNLETVLLDSCNEVTTINISECPSLRVVQIVDNHWLDRVAFDGKLPRLEVIILGGFGKLPDVSIVAMDAFPQLTSLQIKNYGINQLPEWFTSFTMLRTLEFCFLKNLDVIPDGVAGLPLLRKLNLEGCMKIKTLPFADSEDISFYPSLEYLSLTGTSTTPSKK</sequence>
<dbReference type="PANTHER" id="PTHR36766:SF30">
    <property type="entry name" value="TIR-NBS TYPE DISEASE RESISTANCE PROTEIN-RELATED"/>
    <property type="match status" value="1"/>
</dbReference>
<protein>
    <submittedName>
        <fullName evidence="4">Uncharacterized protein</fullName>
    </submittedName>
</protein>
<dbReference type="HOGENOM" id="CLU_401938_0_0_1"/>
<dbReference type="FunCoup" id="D8SZ17">
    <property type="interactions" value="1947"/>
</dbReference>
<dbReference type="Pfam" id="PF25019">
    <property type="entry name" value="LRR_R13L1-DRL21"/>
    <property type="match status" value="1"/>
</dbReference>
<reference evidence="4 5" key="1">
    <citation type="journal article" date="2011" name="Science">
        <title>The Selaginella genome identifies genetic changes associated with the evolution of vascular plants.</title>
        <authorList>
            <person name="Banks J.A."/>
            <person name="Nishiyama T."/>
            <person name="Hasebe M."/>
            <person name="Bowman J.L."/>
            <person name="Gribskov M."/>
            <person name="dePamphilis C."/>
            <person name="Albert V.A."/>
            <person name="Aono N."/>
            <person name="Aoyama T."/>
            <person name="Ambrose B.A."/>
            <person name="Ashton N.W."/>
            <person name="Axtell M.J."/>
            <person name="Barker E."/>
            <person name="Barker M.S."/>
            <person name="Bennetzen J.L."/>
            <person name="Bonawitz N.D."/>
            <person name="Chapple C."/>
            <person name="Cheng C."/>
            <person name="Correa L.G."/>
            <person name="Dacre M."/>
            <person name="DeBarry J."/>
            <person name="Dreyer I."/>
            <person name="Elias M."/>
            <person name="Engstrom E.M."/>
            <person name="Estelle M."/>
            <person name="Feng L."/>
            <person name="Finet C."/>
            <person name="Floyd S.K."/>
            <person name="Frommer W.B."/>
            <person name="Fujita T."/>
            <person name="Gramzow L."/>
            <person name="Gutensohn M."/>
            <person name="Harholt J."/>
            <person name="Hattori M."/>
            <person name="Heyl A."/>
            <person name="Hirai T."/>
            <person name="Hiwatashi Y."/>
            <person name="Ishikawa M."/>
            <person name="Iwata M."/>
            <person name="Karol K.G."/>
            <person name="Koehler B."/>
            <person name="Kolukisaoglu U."/>
            <person name="Kubo M."/>
            <person name="Kurata T."/>
            <person name="Lalonde S."/>
            <person name="Li K."/>
            <person name="Li Y."/>
            <person name="Litt A."/>
            <person name="Lyons E."/>
            <person name="Manning G."/>
            <person name="Maruyama T."/>
            <person name="Michael T.P."/>
            <person name="Mikami K."/>
            <person name="Miyazaki S."/>
            <person name="Morinaga S."/>
            <person name="Murata T."/>
            <person name="Mueller-Roeber B."/>
            <person name="Nelson D.R."/>
            <person name="Obara M."/>
            <person name="Oguri Y."/>
            <person name="Olmstead R.G."/>
            <person name="Onodera N."/>
            <person name="Petersen B.L."/>
            <person name="Pils B."/>
            <person name="Prigge M."/>
            <person name="Rensing S.A."/>
            <person name="Riano-Pachon D.M."/>
            <person name="Roberts A.W."/>
            <person name="Sato Y."/>
            <person name="Scheller H.V."/>
            <person name="Schulz B."/>
            <person name="Schulz C."/>
            <person name="Shakirov E.V."/>
            <person name="Shibagaki N."/>
            <person name="Shinohara N."/>
            <person name="Shippen D.E."/>
            <person name="Soerensen I."/>
            <person name="Sotooka R."/>
            <person name="Sugimoto N."/>
            <person name="Sugita M."/>
            <person name="Sumikawa N."/>
            <person name="Tanurdzic M."/>
            <person name="Theissen G."/>
            <person name="Ulvskov P."/>
            <person name="Wakazuki S."/>
            <person name="Weng J.K."/>
            <person name="Willats W.W."/>
            <person name="Wipf D."/>
            <person name="Wolf P.G."/>
            <person name="Yang L."/>
            <person name="Zimmer A.D."/>
            <person name="Zhu Q."/>
            <person name="Mitros T."/>
            <person name="Hellsten U."/>
            <person name="Loque D."/>
            <person name="Otillar R."/>
            <person name="Salamov A."/>
            <person name="Schmutz J."/>
            <person name="Shapiro H."/>
            <person name="Lindquist E."/>
            <person name="Lucas S."/>
            <person name="Rokhsar D."/>
            <person name="Grigoriev I.V."/>
        </authorList>
    </citation>
    <scope>NUCLEOTIDE SEQUENCE [LARGE SCALE GENOMIC DNA]</scope>
</reference>
<gene>
    <name evidence="4" type="ORF">SELMODRAFT_427263</name>
</gene>
<dbReference type="Gene3D" id="3.80.10.10">
    <property type="entry name" value="Ribonuclease Inhibitor"/>
    <property type="match status" value="3"/>
</dbReference>
<dbReference type="OMA" id="WVRVEDE"/>
<dbReference type="InterPro" id="IPR032675">
    <property type="entry name" value="LRR_dom_sf"/>
</dbReference>
<proteinExistence type="predicted"/>
<feature type="domain" description="R13L1/DRL21-like LRR repeat region" evidence="3">
    <location>
        <begin position="589"/>
        <end position="650"/>
    </location>
</feature>
<name>D8SZ17_SELML</name>
<dbReference type="SUPFAM" id="SSF52047">
    <property type="entry name" value="RNI-like"/>
    <property type="match status" value="1"/>
</dbReference>
<keyword evidence="5" id="KW-1185">Reference proteome</keyword>
<dbReference type="Gramene" id="EFJ10324">
    <property type="protein sequence ID" value="EFJ10324"/>
    <property type="gene ID" value="SELMODRAFT_427263"/>
</dbReference>